<dbReference type="Proteomes" id="UP000092124">
    <property type="component" value="Unassembled WGS sequence"/>
</dbReference>
<evidence type="ECO:0000313" key="2">
    <source>
        <dbReference type="Proteomes" id="UP000092124"/>
    </source>
</evidence>
<dbReference type="STRING" id="56216.A0A1A6HG71"/>
<accession>A0A1A6HG71</accession>
<proteinExistence type="predicted"/>
<organism evidence="1 2">
    <name type="scientific">Neotoma lepida</name>
    <name type="common">Desert woodrat</name>
    <dbReference type="NCBI Taxonomy" id="56216"/>
    <lineage>
        <taxon>Eukaryota</taxon>
        <taxon>Metazoa</taxon>
        <taxon>Chordata</taxon>
        <taxon>Craniata</taxon>
        <taxon>Vertebrata</taxon>
        <taxon>Euteleostomi</taxon>
        <taxon>Mammalia</taxon>
        <taxon>Eutheria</taxon>
        <taxon>Euarchontoglires</taxon>
        <taxon>Glires</taxon>
        <taxon>Rodentia</taxon>
        <taxon>Myomorpha</taxon>
        <taxon>Muroidea</taxon>
        <taxon>Cricetidae</taxon>
        <taxon>Neotominae</taxon>
        <taxon>Neotoma</taxon>
    </lineage>
</organism>
<dbReference type="EMBL" id="LZPO01033761">
    <property type="protein sequence ID" value="OBS77241.1"/>
    <property type="molecule type" value="Genomic_DNA"/>
</dbReference>
<protein>
    <submittedName>
        <fullName evidence="1">Uncharacterized protein</fullName>
    </submittedName>
</protein>
<comment type="caution">
    <text evidence="1">The sequence shown here is derived from an EMBL/GenBank/DDBJ whole genome shotgun (WGS) entry which is preliminary data.</text>
</comment>
<dbReference type="AlphaFoldDB" id="A0A1A6HG71"/>
<sequence>MSEDPMLTYLQPFRASRKKFLEVPRLVKEDVFEGLDDVNLWVPQSESHDVWIKTLTCAFLDSGGIKSEILQLLKPMC</sequence>
<name>A0A1A6HG71_NEOLE</name>
<keyword evidence="2" id="KW-1185">Reference proteome</keyword>
<evidence type="ECO:0000313" key="1">
    <source>
        <dbReference type="EMBL" id="OBS77241.1"/>
    </source>
</evidence>
<feature type="non-terminal residue" evidence="1">
    <location>
        <position position="77"/>
    </location>
</feature>
<dbReference type="OrthoDB" id="381190at2759"/>
<reference evidence="1 2" key="1">
    <citation type="submission" date="2016-06" db="EMBL/GenBank/DDBJ databases">
        <title>The Draft Genome Sequence and Annotation of the Desert Woodrat Neotoma lepida.</title>
        <authorList>
            <person name="Campbell M."/>
            <person name="Oakeson K.F."/>
            <person name="Yandell M."/>
            <person name="Halpert J.R."/>
            <person name="Dearing D."/>
        </authorList>
    </citation>
    <scope>NUCLEOTIDE SEQUENCE [LARGE SCALE GENOMIC DNA]</scope>
    <source>
        <strain evidence="1">417</strain>
        <tissue evidence="1">Liver</tissue>
    </source>
</reference>
<gene>
    <name evidence="1" type="ORF">A6R68_16307</name>
</gene>